<gene>
    <name evidence="1" type="ORF">LCGC14_2494060</name>
</gene>
<comment type="caution">
    <text evidence="1">The sequence shown here is derived from an EMBL/GenBank/DDBJ whole genome shotgun (WGS) entry which is preliminary data.</text>
</comment>
<organism evidence="1">
    <name type="scientific">marine sediment metagenome</name>
    <dbReference type="NCBI Taxonomy" id="412755"/>
    <lineage>
        <taxon>unclassified sequences</taxon>
        <taxon>metagenomes</taxon>
        <taxon>ecological metagenomes</taxon>
    </lineage>
</organism>
<name>A0A0F9B3U8_9ZZZZ</name>
<evidence type="ECO:0000313" key="1">
    <source>
        <dbReference type="EMBL" id="KKL16589.1"/>
    </source>
</evidence>
<protein>
    <submittedName>
        <fullName evidence="1">Uncharacterized protein</fullName>
    </submittedName>
</protein>
<dbReference type="EMBL" id="LAZR01039602">
    <property type="protein sequence ID" value="KKL16589.1"/>
    <property type="molecule type" value="Genomic_DNA"/>
</dbReference>
<reference evidence="1" key="1">
    <citation type="journal article" date="2015" name="Nature">
        <title>Complex archaea that bridge the gap between prokaryotes and eukaryotes.</title>
        <authorList>
            <person name="Spang A."/>
            <person name="Saw J.H."/>
            <person name="Jorgensen S.L."/>
            <person name="Zaremba-Niedzwiedzka K."/>
            <person name="Martijn J."/>
            <person name="Lind A.E."/>
            <person name="van Eijk R."/>
            <person name="Schleper C."/>
            <person name="Guy L."/>
            <person name="Ettema T.J."/>
        </authorList>
    </citation>
    <scope>NUCLEOTIDE SEQUENCE</scope>
</reference>
<accession>A0A0F9B3U8</accession>
<proteinExistence type="predicted"/>
<feature type="non-terminal residue" evidence="1">
    <location>
        <position position="70"/>
    </location>
</feature>
<dbReference type="AlphaFoldDB" id="A0A0F9B3U8"/>
<sequence>MKRGLFTGDAGSVAVETRAVARRVRKYVRDQAGGPVLEFRQSVIDVELVGDGQVGGVARRTAPPGDHAAP</sequence>